<dbReference type="InterPro" id="IPR000014">
    <property type="entry name" value="PAS"/>
</dbReference>
<dbReference type="GO" id="GO:0000155">
    <property type="term" value="F:phosphorelay sensor kinase activity"/>
    <property type="evidence" value="ECO:0007669"/>
    <property type="project" value="InterPro"/>
</dbReference>
<feature type="domain" description="PAS" evidence="10">
    <location>
        <begin position="298"/>
        <end position="369"/>
    </location>
</feature>
<evidence type="ECO:0000256" key="6">
    <source>
        <dbReference type="ARBA" id="ARBA00022777"/>
    </source>
</evidence>
<dbReference type="SUPFAM" id="SSF55781">
    <property type="entry name" value="GAF domain-like"/>
    <property type="match status" value="1"/>
</dbReference>
<dbReference type="Pfam" id="PF01590">
    <property type="entry name" value="GAF"/>
    <property type="match status" value="1"/>
</dbReference>
<dbReference type="PRINTS" id="PR00344">
    <property type="entry name" value="BCTRLSENSOR"/>
</dbReference>
<protein>
    <recommendedName>
        <fullName evidence="3">histidine kinase</fullName>
        <ecNumber evidence="3">2.7.13.3</ecNumber>
    </recommendedName>
</protein>
<evidence type="ECO:0000256" key="5">
    <source>
        <dbReference type="ARBA" id="ARBA00022679"/>
    </source>
</evidence>
<feature type="domain" description="PAS" evidence="10">
    <location>
        <begin position="446"/>
        <end position="470"/>
    </location>
</feature>
<dbReference type="EC" id="2.7.13.3" evidence="3"/>
<proteinExistence type="predicted"/>
<dbReference type="RefSeq" id="WP_133155745.1">
    <property type="nucleotide sequence ID" value="NZ_CP037867.1"/>
</dbReference>
<evidence type="ECO:0000313" key="12">
    <source>
        <dbReference type="EMBL" id="QBM26704.1"/>
    </source>
</evidence>
<dbReference type="InterPro" id="IPR029016">
    <property type="entry name" value="GAF-like_dom_sf"/>
</dbReference>
<dbReference type="InterPro" id="IPR005467">
    <property type="entry name" value="His_kinase_dom"/>
</dbReference>
<dbReference type="Pfam" id="PF00512">
    <property type="entry name" value="HisKA"/>
    <property type="match status" value="1"/>
</dbReference>
<dbReference type="InterPro" id="IPR000700">
    <property type="entry name" value="PAS-assoc_C"/>
</dbReference>
<evidence type="ECO:0000256" key="4">
    <source>
        <dbReference type="ARBA" id="ARBA00022553"/>
    </source>
</evidence>
<dbReference type="InterPro" id="IPR003594">
    <property type="entry name" value="HATPase_dom"/>
</dbReference>
<dbReference type="InterPro" id="IPR013656">
    <property type="entry name" value="PAS_4"/>
</dbReference>
<evidence type="ECO:0000256" key="8">
    <source>
        <dbReference type="SAM" id="Phobius"/>
    </source>
</evidence>
<comment type="catalytic activity">
    <reaction evidence="1">
        <text>ATP + protein L-histidine = ADP + protein N-phospho-L-histidine.</text>
        <dbReference type="EC" id="2.7.13.3"/>
    </reaction>
</comment>
<dbReference type="InterPro" id="IPR035965">
    <property type="entry name" value="PAS-like_dom_sf"/>
</dbReference>
<organism evidence="12 13">
    <name type="scientific">Hydrogenophaga pseudoflava</name>
    <name type="common">Pseudomonas carboxydoflava</name>
    <dbReference type="NCBI Taxonomy" id="47421"/>
    <lineage>
        <taxon>Bacteria</taxon>
        <taxon>Pseudomonadati</taxon>
        <taxon>Pseudomonadota</taxon>
        <taxon>Betaproteobacteria</taxon>
        <taxon>Burkholderiales</taxon>
        <taxon>Comamonadaceae</taxon>
        <taxon>Hydrogenophaga</taxon>
    </lineage>
</organism>
<dbReference type="SUPFAM" id="SSF47384">
    <property type="entry name" value="Homodimeric domain of signal transducing histidine kinase"/>
    <property type="match status" value="1"/>
</dbReference>
<keyword evidence="6" id="KW-0418">Kinase</keyword>
<reference evidence="12 13" key="1">
    <citation type="submission" date="2019-03" db="EMBL/GenBank/DDBJ databases">
        <authorList>
            <person name="Sebastian G."/>
            <person name="Baumann P."/>
            <person name="Ruckert C."/>
            <person name="Kalinowski J."/>
            <person name="Nebel B."/>
            <person name="Takors R."/>
            <person name="Blombach B."/>
        </authorList>
    </citation>
    <scope>NUCLEOTIDE SEQUENCE [LARGE SCALE GENOMIC DNA]</scope>
    <source>
        <strain evidence="12 13">DSM 1084</strain>
    </source>
</reference>
<evidence type="ECO:0000259" key="9">
    <source>
        <dbReference type="PROSITE" id="PS50109"/>
    </source>
</evidence>
<dbReference type="SMART" id="SM00065">
    <property type="entry name" value="GAF"/>
    <property type="match status" value="1"/>
</dbReference>
<dbReference type="Proteomes" id="UP000293912">
    <property type="component" value="Chromosome"/>
</dbReference>
<dbReference type="Gene3D" id="3.30.565.10">
    <property type="entry name" value="Histidine kinase-like ATPase, C-terminal domain"/>
    <property type="match status" value="1"/>
</dbReference>
<dbReference type="PROSITE" id="PS50113">
    <property type="entry name" value="PAC"/>
    <property type="match status" value="2"/>
</dbReference>
<dbReference type="Gene3D" id="3.30.450.20">
    <property type="entry name" value="PAS domain"/>
    <property type="match status" value="6"/>
</dbReference>
<dbReference type="PROSITE" id="PS50109">
    <property type="entry name" value="HIS_KIN"/>
    <property type="match status" value="1"/>
</dbReference>
<dbReference type="GO" id="GO:0005886">
    <property type="term" value="C:plasma membrane"/>
    <property type="evidence" value="ECO:0007669"/>
    <property type="project" value="UniProtKB-SubCell"/>
</dbReference>
<accession>A0A4P6WZQ6</accession>
<feature type="domain" description="PAC" evidence="11">
    <location>
        <begin position="748"/>
        <end position="800"/>
    </location>
</feature>
<name>A0A4P6WZQ6_HYDPS</name>
<dbReference type="SMART" id="SM00387">
    <property type="entry name" value="HATPase_c"/>
    <property type="match status" value="1"/>
</dbReference>
<keyword evidence="4" id="KW-0597">Phosphoprotein</keyword>
<dbReference type="FunFam" id="3.30.565.10:FF:000006">
    <property type="entry name" value="Sensor histidine kinase WalK"/>
    <property type="match status" value="1"/>
</dbReference>
<dbReference type="Pfam" id="PF08447">
    <property type="entry name" value="PAS_3"/>
    <property type="match status" value="2"/>
</dbReference>
<dbReference type="InterPro" id="IPR013655">
    <property type="entry name" value="PAS_fold_3"/>
</dbReference>
<keyword evidence="8" id="KW-1133">Transmembrane helix</keyword>
<dbReference type="Pfam" id="PF08448">
    <property type="entry name" value="PAS_4"/>
    <property type="match status" value="2"/>
</dbReference>
<dbReference type="CDD" id="cd12915">
    <property type="entry name" value="PDC2_DGC_like"/>
    <property type="match status" value="1"/>
</dbReference>
<evidence type="ECO:0000256" key="3">
    <source>
        <dbReference type="ARBA" id="ARBA00012438"/>
    </source>
</evidence>
<dbReference type="KEGG" id="hpse:HPF_03355"/>
<dbReference type="Pfam" id="PF02518">
    <property type="entry name" value="HATPase_c"/>
    <property type="match status" value="1"/>
</dbReference>
<dbReference type="InterPro" id="IPR036890">
    <property type="entry name" value="HATPase_C_sf"/>
</dbReference>
<keyword evidence="7" id="KW-0175">Coiled coil</keyword>
<dbReference type="EMBL" id="CP037867">
    <property type="protein sequence ID" value="QBM26704.1"/>
    <property type="molecule type" value="Genomic_DNA"/>
</dbReference>
<dbReference type="InterPro" id="IPR036097">
    <property type="entry name" value="HisK_dim/P_sf"/>
</dbReference>
<dbReference type="NCBIfam" id="TIGR00229">
    <property type="entry name" value="sensory_box"/>
    <property type="match status" value="4"/>
</dbReference>
<dbReference type="InterPro" id="IPR052162">
    <property type="entry name" value="Sensor_kinase/Photoreceptor"/>
</dbReference>
<dbReference type="GO" id="GO:0006355">
    <property type="term" value="P:regulation of DNA-templated transcription"/>
    <property type="evidence" value="ECO:0007669"/>
    <property type="project" value="InterPro"/>
</dbReference>
<dbReference type="InterPro" id="IPR001610">
    <property type="entry name" value="PAC"/>
</dbReference>
<dbReference type="FunFam" id="3.30.450.20:FF:000099">
    <property type="entry name" value="Sensory box sensor histidine kinase"/>
    <property type="match status" value="1"/>
</dbReference>
<dbReference type="CDD" id="cd00082">
    <property type="entry name" value="HisKA"/>
    <property type="match status" value="1"/>
</dbReference>
<evidence type="ECO:0000313" key="13">
    <source>
        <dbReference type="Proteomes" id="UP000293912"/>
    </source>
</evidence>
<dbReference type="PANTHER" id="PTHR43304:SF1">
    <property type="entry name" value="PAC DOMAIN-CONTAINING PROTEIN"/>
    <property type="match status" value="1"/>
</dbReference>
<feature type="domain" description="Histidine kinase" evidence="9">
    <location>
        <begin position="1130"/>
        <end position="1345"/>
    </location>
</feature>
<sequence length="1345" mass="151664">MASPSEPTTPPFRSDSRPWGLVALVLVSIGLLVALVTVLLLAQRDAALDLAQARAQREVRRLAAELDQSLRMGRAAIEASRPSSGLQPRNLLGDHRPLVDSLSLPFELHRRPPGDRAAPAIPERAWVPELARQEGGRWVLPFLWRQPGAGAPETYELWLPRDALLGRFESEGLPKGDSMSLFRLEPDGATTLLVRHPMVAEEQGRSFRGHVATALDHQPGGVFRAAAMLDGVERIVGYQRLGGEADRVVLVYALSVDSVLTGWRTILPLAWGLTLLVAAAMAYGAWRLHRSMRALARSEHHLQTLTDHMPDVVVRYDSACRVLYANPAIEVATGLNPGALIGRPISALGGSPDNEALWTACLQRVLASGEAETLYFSHPGPGGMRHWESQARREPAPAGEAPTVLVITRDITERHEAEALRHSAQQLFETAFQAAPEAMSLSEWHSGRLLLVNDTFCELFGRSREQLIGQPSAGLGLWNSAIRHQSLIDALEHGEKVRDVEGSSHRADGQLIHVRYSAERVQRDGGDCLLLMFRDVTQLERDQRALKRNEQRFRLAASHGQVWERDFLRDLILPSDEFFLNLGYQPPAQEQMEKVVVGLIHPEDRRRVRETLLRFLRGEADFRIEFRAVDSQGRVRWLDTRGSGLRNAMGRVTYMAGTTFEITDRKALEEAQRQTLKHLDTVANASAGLAWTVDDQKHPDWLNQAWLDFTGRDLATECETFWLEDLHPQDRDRCEKIFDESFDARRPYSMEYRLRRHDGVYRWVHEQARPRYDADQRFIGYVGSCLDVTDLREAEATARERDATLKQVFDVLRDMLFVVDAQERFVFYQAGADQLYRRPEEFLGRTIREIMPAPLAATMHAAMTRARTDGLQELDYSIEMADGAHYFNARLAWLPGGNQCMFLVRDTTEQQQVQREREHLNDFVLLLFRLASRFINLPLQQMDQAILEALGDLGSFVAADRAYLFAYDFQTRTSSNTHEWCAEGIASGQAFLQNLPMGRAQDWEAAHQRGEMVYVPDVQALPESPLKDLIMAQGIRSLMTLPLTGQDGCLGYVGLDSVRSTHEYDEEKITLLKLFAQMLVNLQERSRAQARLRELAEQLEQKVQERTQQLHDSVQRLQVVNRELESFTYSASHDLRTPLRGIEGFSALLLEEHAQQLDEQGRDYLRRIQRATLHMSRLVSDLLAYSRLQQMTEQIGPVGLAACVRDVATPFRDELETRQGVLETSVPDDLQVQADPKGLAIVLRNLIDNALKFTPAGQAPHIRIEAQIRGDRVLLSVTDQGIGFDMKHHDRIFGMFQRLHRQDQIPGTGIGLALVLKAVERMGGTIRAESAPGQGARFEIELPLA</sequence>
<dbReference type="Gene3D" id="3.30.450.40">
    <property type="match status" value="1"/>
</dbReference>
<feature type="domain" description="PAC" evidence="11">
    <location>
        <begin position="622"/>
        <end position="674"/>
    </location>
</feature>
<dbReference type="PANTHER" id="PTHR43304">
    <property type="entry name" value="PHYTOCHROME-LIKE PROTEIN CPH1"/>
    <property type="match status" value="1"/>
</dbReference>
<keyword evidence="5 12" id="KW-0808">Transferase</keyword>
<feature type="transmembrane region" description="Helical" evidence="8">
    <location>
        <begin position="266"/>
        <end position="286"/>
    </location>
</feature>
<dbReference type="Gene3D" id="1.10.287.130">
    <property type="match status" value="1"/>
</dbReference>
<dbReference type="SMART" id="SM00086">
    <property type="entry name" value="PAC"/>
    <property type="match status" value="3"/>
</dbReference>
<dbReference type="InterPro" id="IPR003661">
    <property type="entry name" value="HisK_dim/P_dom"/>
</dbReference>
<dbReference type="InterPro" id="IPR003018">
    <property type="entry name" value="GAF"/>
</dbReference>
<evidence type="ECO:0000259" key="10">
    <source>
        <dbReference type="PROSITE" id="PS50112"/>
    </source>
</evidence>
<keyword evidence="8" id="KW-0472">Membrane</keyword>
<keyword evidence="13" id="KW-1185">Reference proteome</keyword>
<evidence type="ECO:0000256" key="1">
    <source>
        <dbReference type="ARBA" id="ARBA00000085"/>
    </source>
</evidence>
<feature type="coiled-coil region" evidence="7">
    <location>
        <begin position="1082"/>
        <end position="1116"/>
    </location>
</feature>
<evidence type="ECO:0000259" key="11">
    <source>
        <dbReference type="PROSITE" id="PS50113"/>
    </source>
</evidence>
<dbReference type="SMART" id="SM00091">
    <property type="entry name" value="PAS"/>
    <property type="match status" value="5"/>
</dbReference>
<comment type="subcellular location">
    <subcellularLocation>
        <location evidence="2">Cell inner membrane</location>
        <topology evidence="2">Multi-pass membrane protein</topology>
    </subcellularLocation>
</comment>
<dbReference type="InterPro" id="IPR004358">
    <property type="entry name" value="Sig_transdc_His_kin-like_C"/>
</dbReference>
<dbReference type="Pfam" id="PF00989">
    <property type="entry name" value="PAS"/>
    <property type="match status" value="1"/>
</dbReference>
<dbReference type="SUPFAM" id="SSF55785">
    <property type="entry name" value="PYP-like sensor domain (PAS domain)"/>
    <property type="match status" value="5"/>
</dbReference>
<gene>
    <name evidence="12" type="primary">cph4</name>
    <name evidence="12" type="ORF">HPF_03355</name>
</gene>
<dbReference type="CDD" id="cd00130">
    <property type="entry name" value="PAS"/>
    <property type="match status" value="4"/>
</dbReference>
<dbReference type="SUPFAM" id="SSF55874">
    <property type="entry name" value="ATPase domain of HSP90 chaperone/DNA topoisomerase II/histidine kinase"/>
    <property type="match status" value="1"/>
</dbReference>
<feature type="transmembrane region" description="Helical" evidence="8">
    <location>
        <begin position="20"/>
        <end position="42"/>
    </location>
</feature>
<keyword evidence="8" id="KW-0812">Transmembrane</keyword>
<dbReference type="InterPro" id="IPR013767">
    <property type="entry name" value="PAS_fold"/>
</dbReference>
<evidence type="ECO:0000256" key="7">
    <source>
        <dbReference type="SAM" id="Coils"/>
    </source>
</evidence>
<dbReference type="SMART" id="SM00388">
    <property type="entry name" value="HisKA"/>
    <property type="match status" value="1"/>
</dbReference>
<dbReference type="PROSITE" id="PS50112">
    <property type="entry name" value="PAS"/>
    <property type="match status" value="2"/>
</dbReference>
<evidence type="ECO:0000256" key="2">
    <source>
        <dbReference type="ARBA" id="ARBA00004429"/>
    </source>
</evidence>